<name>J9GXW0_9ZZZZ</name>
<accession>J9GXW0</accession>
<dbReference type="EMBL" id="AMCI01000744">
    <property type="protein sequence ID" value="EJX07963.1"/>
    <property type="molecule type" value="Genomic_DNA"/>
</dbReference>
<proteinExistence type="predicted"/>
<feature type="domain" description="Type 9 secretion system plug protein N-terminal" evidence="1">
    <location>
        <begin position="2"/>
        <end position="46"/>
    </location>
</feature>
<comment type="caution">
    <text evidence="2">The sequence shown here is derived from an EMBL/GenBank/DDBJ whole genome shotgun (WGS) entry which is preliminary data.</text>
</comment>
<dbReference type="Pfam" id="PF17116">
    <property type="entry name" value="T9SS_plug_1st"/>
    <property type="match status" value="1"/>
</dbReference>
<evidence type="ECO:0000313" key="2">
    <source>
        <dbReference type="EMBL" id="EJX07963.1"/>
    </source>
</evidence>
<evidence type="ECO:0000259" key="1">
    <source>
        <dbReference type="Pfam" id="PF17116"/>
    </source>
</evidence>
<gene>
    <name evidence="2" type="ORF">EVA_03925</name>
</gene>
<protein>
    <recommendedName>
        <fullName evidence="1">Type 9 secretion system plug protein N-terminal domain-containing protein</fullName>
    </recommendedName>
</protein>
<sequence length="308" mass="35974">MYNHYSFALPNVGMRPLLSGNYRLVVQVEQEDGEVTPAFEAYFAVVEQKTSVLLSGTTDTDIDRHEAHQQLEIEVNYRDLTLRDAAKELRILVLQNGRWDNAVEWPKPTAVTGTSLQWNYCRDLIFPAGNEYRKFEQVSTRYPGMFVDNVRYFDPYYYATLKLDSPRSNYLYDEDQDGRYVFRADRAGNPDTDADYMWVLFQLEKEADATVDIYVDGLWICSQFAPQYKMKYNAERGVYEALVFLKQGYYSYQYLAVPHGGQMKGQTAPIEGDFYQTENNYTVLVYYRQTGSRYDQLVGWRTATFRPK</sequence>
<reference evidence="2" key="1">
    <citation type="journal article" date="2012" name="PLoS ONE">
        <title>Gene sets for utilization of primary and secondary nutrition supplies in the distal gut of endangered iberian lynx.</title>
        <authorList>
            <person name="Alcaide M."/>
            <person name="Messina E."/>
            <person name="Richter M."/>
            <person name="Bargiela R."/>
            <person name="Peplies J."/>
            <person name="Huws S.A."/>
            <person name="Newbold C.J."/>
            <person name="Golyshin P.N."/>
            <person name="Simon M.A."/>
            <person name="Lopez G."/>
            <person name="Yakimov M.M."/>
            <person name="Ferrer M."/>
        </authorList>
    </citation>
    <scope>NUCLEOTIDE SEQUENCE</scope>
</reference>
<dbReference type="AlphaFoldDB" id="J9GXW0"/>
<organism evidence="2">
    <name type="scientific">gut metagenome</name>
    <dbReference type="NCBI Taxonomy" id="749906"/>
    <lineage>
        <taxon>unclassified sequences</taxon>
        <taxon>metagenomes</taxon>
        <taxon>organismal metagenomes</taxon>
    </lineage>
</organism>
<dbReference type="InterPro" id="IPR031345">
    <property type="entry name" value="T9SS_Plug_N"/>
</dbReference>